<sequence length="54" mass="5710">MSGAFDKLKGKAKEAAGKALNDDSLKNKGKADQVKGEVKKAAGKVKDSFNDKDK</sequence>
<evidence type="ECO:0000259" key="3">
    <source>
        <dbReference type="Pfam" id="PF05532"/>
    </source>
</evidence>
<keyword evidence="5" id="KW-1185">Reference proteome</keyword>
<evidence type="ECO:0000256" key="1">
    <source>
        <dbReference type="ARBA" id="ARBA00009129"/>
    </source>
</evidence>
<protein>
    <submittedName>
        <fullName evidence="4">CsbD family protein</fullName>
    </submittedName>
</protein>
<evidence type="ECO:0000256" key="2">
    <source>
        <dbReference type="SAM" id="MobiDB-lite"/>
    </source>
</evidence>
<proteinExistence type="inferred from homology"/>
<comment type="caution">
    <text evidence="4">The sequence shown here is derived from an EMBL/GenBank/DDBJ whole genome shotgun (WGS) entry which is preliminary data.</text>
</comment>
<dbReference type="Proteomes" id="UP000019243">
    <property type="component" value="Unassembled WGS sequence"/>
</dbReference>
<evidence type="ECO:0000313" key="4">
    <source>
        <dbReference type="EMBL" id="EUJ42026.1"/>
    </source>
</evidence>
<accession>W7D261</accession>
<evidence type="ECO:0000313" key="5">
    <source>
        <dbReference type="Proteomes" id="UP000019243"/>
    </source>
</evidence>
<dbReference type="InterPro" id="IPR008462">
    <property type="entry name" value="CsbD"/>
</dbReference>
<dbReference type="EMBL" id="AODH01000004">
    <property type="protein sequence ID" value="EUJ42026.1"/>
    <property type="molecule type" value="Genomic_DNA"/>
</dbReference>
<dbReference type="InterPro" id="IPR036629">
    <property type="entry name" value="YjbJ_sf"/>
</dbReference>
<name>W7D261_9LIST</name>
<feature type="domain" description="CsbD-like" evidence="3">
    <location>
        <begin position="2"/>
        <end position="50"/>
    </location>
</feature>
<organism evidence="4 5">
    <name type="scientific">Brochothrix campestris FSL F6-1037</name>
    <dbReference type="NCBI Taxonomy" id="1265861"/>
    <lineage>
        <taxon>Bacteria</taxon>
        <taxon>Bacillati</taxon>
        <taxon>Bacillota</taxon>
        <taxon>Bacilli</taxon>
        <taxon>Bacillales</taxon>
        <taxon>Listeriaceae</taxon>
        <taxon>Brochothrix</taxon>
    </lineage>
</organism>
<reference evidence="4 5" key="1">
    <citation type="submission" date="2012-12" db="EMBL/GenBank/DDBJ databases">
        <title>Novel taxa of Listeriaceae from agricultural environments in the United States.</title>
        <authorList>
            <person name="den Bakker H.C."/>
            <person name="Allred A."/>
            <person name="Warchocki S."/>
            <person name="Wright E.M."/>
            <person name="Burrell A."/>
            <person name="Nightingale K.K."/>
            <person name="Kephart D."/>
            <person name="Wiedmann M."/>
        </authorList>
    </citation>
    <scope>NUCLEOTIDE SEQUENCE [LARGE SCALE GENOMIC DNA]</scope>
    <source>
        <strain evidence="4 5">FSL F6-1037</strain>
    </source>
</reference>
<dbReference type="Pfam" id="PF05532">
    <property type="entry name" value="CsbD"/>
    <property type="match status" value="1"/>
</dbReference>
<comment type="similarity">
    <text evidence="1">Belongs to the UPF0337 (CsbD) family.</text>
</comment>
<dbReference type="Gene3D" id="1.10.1470.10">
    <property type="entry name" value="YjbJ"/>
    <property type="match status" value="1"/>
</dbReference>
<gene>
    <name evidence="4" type="ORF">BCAMP_01455</name>
</gene>
<dbReference type="SUPFAM" id="SSF69047">
    <property type="entry name" value="Hypothetical protein YjbJ"/>
    <property type="match status" value="1"/>
</dbReference>
<feature type="region of interest" description="Disordered" evidence="2">
    <location>
        <begin position="1"/>
        <end position="54"/>
    </location>
</feature>
<dbReference type="RefSeq" id="WP_084038409.1">
    <property type="nucleotide sequence ID" value="NZ_AODH01000004.1"/>
</dbReference>
<dbReference type="STRING" id="1265861.BCAMP_01455"/>
<dbReference type="AlphaFoldDB" id="W7D261"/>